<protein>
    <submittedName>
        <fullName evidence="2">Lactoylglutathione lyase and related lyases</fullName>
    </submittedName>
</protein>
<proteinExistence type="predicted"/>
<dbReference type="EMBL" id="CADCWE010000194">
    <property type="protein sequence ID" value="CAA9551438.1"/>
    <property type="molecule type" value="Genomic_DNA"/>
</dbReference>
<name>A0A6J4UKE6_9BACT</name>
<organism evidence="2">
    <name type="scientific">uncultured Thermomicrobiales bacterium</name>
    <dbReference type="NCBI Taxonomy" id="1645740"/>
    <lineage>
        <taxon>Bacteria</taxon>
        <taxon>Pseudomonadati</taxon>
        <taxon>Thermomicrobiota</taxon>
        <taxon>Thermomicrobia</taxon>
        <taxon>Thermomicrobiales</taxon>
        <taxon>environmental samples</taxon>
    </lineage>
</organism>
<dbReference type="PROSITE" id="PS51819">
    <property type="entry name" value="VOC"/>
    <property type="match status" value="1"/>
</dbReference>
<dbReference type="Pfam" id="PF00903">
    <property type="entry name" value="Glyoxalase"/>
    <property type="match status" value="1"/>
</dbReference>
<feature type="domain" description="VOC" evidence="1">
    <location>
        <begin position="14"/>
        <end position="131"/>
    </location>
</feature>
<dbReference type="InterPro" id="IPR029068">
    <property type="entry name" value="Glyas_Bleomycin-R_OHBP_Dase"/>
</dbReference>
<dbReference type="SUPFAM" id="SSF54593">
    <property type="entry name" value="Glyoxalase/Bleomycin resistance protein/Dihydroxybiphenyl dioxygenase"/>
    <property type="match status" value="1"/>
</dbReference>
<dbReference type="InterPro" id="IPR037523">
    <property type="entry name" value="VOC_core"/>
</dbReference>
<accession>A0A6J4UKE6</accession>
<dbReference type="InterPro" id="IPR004360">
    <property type="entry name" value="Glyas_Fos-R_dOase_dom"/>
</dbReference>
<evidence type="ECO:0000259" key="1">
    <source>
        <dbReference type="PROSITE" id="PS51819"/>
    </source>
</evidence>
<gene>
    <name evidence="2" type="ORF">AVDCRST_MAG73-2841</name>
</gene>
<dbReference type="PANTHER" id="PTHR35006:SF2">
    <property type="entry name" value="GLYOXALASE FAMILY PROTEIN (AFU_ORTHOLOGUE AFUA_5G14830)"/>
    <property type="match status" value="1"/>
</dbReference>
<dbReference type="Gene3D" id="3.10.180.10">
    <property type="entry name" value="2,3-Dihydroxybiphenyl 1,2-Dioxygenase, domain 1"/>
    <property type="match status" value="1"/>
</dbReference>
<reference evidence="2" key="1">
    <citation type="submission" date="2020-02" db="EMBL/GenBank/DDBJ databases">
        <authorList>
            <person name="Meier V. D."/>
        </authorList>
    </citation>
    <scope>NUCLEOTIDE SEQUENCE</scope>
    <source>
        <strain evidence="2">AVDCRST_MAG73</strain>
    </source>
</reference>
<dbReference type="PANTHER" id="PTHR35006">
    <property type="entry name" value="GLYOXALASE FAMILY PROTEIN (AFU_ORTHOLOGUE AFUA_5G14830)"/>
    <property type="match status" value="1"/>
</dbReference>
<evidence type="ECO:0000313" key="2">
    <source>
        <dbReference type="EMBL" id="CAA9551438.1"/>
    </source>
</evidence>
<dbReference type="CDD" id="cd07262">
    <property type="entry name" value="VOC_like"/>
    <property type="match status" value="1"/>
</dbReference>
<dbReference type="GO" id="GO:0016829">
    <property type="term" value="F:lyase activity"/>
    <property type="evidence" value="ECO:0007669"/>
    <property type="project" value="UniProtKB-KW"/>
</dbReference>
<dbReference type="AlphaFoldDB" id="A0A6J4UKE6"/>
<sequence length="133" mass="14251">MAEIPIEAASRRPVIDHVGVLVRDLAASTHFYAAALAPLGMTLLYEESDGAAFGFEGADDFGIHWNEAPTASVHVAFAAQDRASVDAFCAAALANGGREKGAPRIWAEYHAGYYAAFVWDPDGNNIEAVFHDR</sequence>
<keyword evidence="2" id="KW-0456">Lyase</keyword>